<dbReference type="RefSeq" id="WP_272447040.1">
    <property type="nucleotide sequence ID" value="NZ_JAMQKC010000017.1"/>
</dbReference>
<proteinExistence type="predicted"/>
<comment type="caution">
    <text evidence="1">The sequence shown here is derived from an EMBL/GenBank/DDBJ whole genome shotgun (WGS) entry which is preliminary data.</text>
</comment>
<protein>
    <submittedName>
        <fullName evidence="1">Uncharacterized protein</fullName>
    </submittedName>
</protein>
<dbReference type="AlphaFoldDB" id="A0A9X3WDQ8"/>
<sequence>MKEPEYLLTFNASSYEWFHEYEEMVAFIKQNKLSNYEALHIPEAFELEIEE</sequence>
<organism evidence="1 2">
    <name type="scientific">Aquibacillus salsiterrae</name>
    <dbReference type="NCBI Taxonomy" id="2950439"/>
    <lineage>
        <taxon>Bacteria</taxon>
        <taxon>Bacillati</taxon>
        <taxon>Bacillota</taxon>
        <taxon>Bacilli</taxon>
        <taxon>Bacillales</taxon>
        <taxon>Bacillaceae</taxon>
        <taxon>Aquibacillus</taxon>
    </lineage>
</organism>
<keyword evidence="2" id="KW-1185">Reference proteome</keyword>
<name>A0A9X3WDQ8_9BACI</name>
<dbReference type="EMBL" id="JAMQKC010000017">
    <property type="protein sequence ID" value="MDC3417977.1"/>
    <property type="molecule type" value="Genomic_DNA"/>
</dbReference>
<evidence type="ECO:0000313" key="2">
    <source>
        <dbReference type="Proteomes" id="UP001145069"/>
    </source>
</evidence>
<reference evidence="1" key="1">
    <citation type="submission" date="2022-06" db="EMBL/GenBank/DDBJ databases">
        <title>Aquibacillus sp. a new bacterium isolated from soil saline samples.</title>
        <authorList>
            <person name="Galisteo C."/>
            <person name="De La Haba R."/>
            <person name="Sanchez-Porro C."/>
            <person name="Ventosa A."/>
        </authorList>
    </citation>
    <scope>NUCLEOTIDE SEQUENCE</scope>
    <source>
        <strain evidence="1">3ASR75-54</strain>
    </source>
</reference>
<gene>
    <name evidence="1" type="ORF">NC799_13845</name>
</gene>
<dbReference type="Proteomes" id="UP001145069">
    <property type="component" value="Unassembled WGS sequence"/>
</dbReference>
<accession>A0A9X3WDQ8</accession>
<evidence type="ECO:0000313" key="1">
    <source>
        <dbReference type="EMBL" id="MDC3417977.1"/>
    </source>
</evidence>